<accession>A0A9P6MFE5</accession>
<gene>
    <name evidence="3" type="ORF">BGZ80_007251</name>
</gene>
<name>A0A9P6MFE5_9FUNG</name>
<feature type="non-terminal residue" evidence="3">
    <location>
        <position position="1"/>
    </location>
</feature>
<keyword evidence="4" id="KW-1185">Reference proteome</keyword>
<evidence type="ECO:0000256" key="1">
    <source>
        <dbReference type="SAM" id="Coils"/>
    </source>
</evidence>
<keyword evidence="1" id="KW-0175">Coiled coil</keyword>
<reference evidence="3" key="1">
    <citation type="journal article" date="2020" name="Fungal Divers.">
        <title>Resolving the Mortierellaceae phylogeny through synthesis of multi-gene phylogenetics and phylogenomics.</title>
        <authorList>
            <person name="Vandepol N."/>
            <person name="Liber J."/>
            <person name="Desiro A."/>
            <person name="Na H."/>
            <person name="Kennedy M."/>
            <person name="Barry K."/>
            <person name="Grigoriev I.V."/>
            <person name="Miller A.N."/>
            <person name="O'Donnell K."/>
            <person name="Stajich J.E."/>
            <person name="Bonito G."/>
        </authorList>
    </citation>
    <scope>NUCLEOTIDE SEQUENCE</scope>
    <source>
        <strain evidence="3">NRRL 2769</strain>
    </source>
</reference>
<proteinExistence type="predicted"/>
<evidence type="ECO:0000313" key="3">
    <source>
        <dbReference type="EMBL" id="KAF9996412.1"/>
    </source>
</evidence>
<dbReference type="EMBL" id="JAAAID010003682">
    <property type="protein sequence ID" value="KAF9996412.1"/>
    <property type="molecule type" value="Genomic_DNA"/>
</dbReference>
<feature type="non-terminal residue" evidence="3">
    <location>
        <position position="196"/>
    </location>
</feature>
<feature type="region of interest" description="Disordered" evidence="2">
    <location>
        <begin position="171"/>
        <end position="196"/>
    </location>
</feature>
<organism evidence="3 4">
    <name type="scientific">Entomortierella chlamydospora</name>
    <dbReference type="NCBI Taxonomy" id="101097"/>
    <lineage>
        <taxon>Eukaryota</taxon>
        <taxon>Fungi</taxon>
        <taxon>Fungi incertae sedis</taxon>
        <taxon>Mucoromycota</taxon>
        <taxon>Mortierellomycotina</taxon>
        <taxon>Mortierellomycetes</taxon>
        <taxon>Mortierellales</taxon>
        <taxon>Mortierellaceae</taxon>
        <taxon>Entomortierella</taxon>
    </lineage>
</organism>
<dbReference type="AlphaFoldDB" id="A0A9P6MFE5"/>
<protein>
    <submittedName>
        <fullName evidence="3">Uncharacterized protein</fullName>
    </submittedName>
</protein>
<feature type="compositionally biased region" description="Low complexity" evidence="2">
    <location>
        <begin position="177"/>
        <end position="196"/>
    </location>
</feature>
<feature type="coiled-coil region" evidence="1">
    <location>
        <begin position="22"/>
        <end position="52"/>
    </location>
</feature>
<evidence type="ECO:0000256" key="2">
    <source>
        <dbReference type="SAM" id="MobiDB-lite"/>
    </source>
</evidence>
<sequence>GRQDQNTEFFQHDLEAGLAPFLRLQLDRKRAAEQEAERVARERANAEEFEYQEGQLEELIKQMVTTLSSCLALRQEGGKWSMDIMKSRENNNDTSNNDDINVSQPVTALAWFQRRLALGEEIGMVEFSKEFGYIHEEDAHAAFMYPLSSTEIPRSTRTKFTREYETWRRNEGAEYWTSPSSPTKSSKPSGSTEERQ</sequence>
<dbReference type="Proteomes" id="UP000703661">
    <property type="component" value="Unassembled WGS sequence"/>
</dbReference>
<evidence type="ECO:0000313" key="4">
    <source>
        <dbReference type="Proteomes" id="UP000703661"/>
    </source>
</evidence>
<comment type="caution">
    <text evidence="3">The sequence shown here is derived from an EMBL/GenBank/DDBJ whole genome shotgun (WGS) entry which is preliminary data.</text>
</comment>